<organism evidence="5 6">
    <name type="scientific">Candidatus Clostridium stratigraminis</name>
    <dbReference type="NCBI Taxonomy" id="3381661"/>
    <lineage>
        <taxon>Bacteria</taxon>
        <taxon>Bacillati</taxon>
        <taxon>Bacillota</taxon>
        <taxon>Clostridia</taxon>
        <taxon>Eubacteriales</taxon>
        <taxon>Clostridiaceae</taxon>
        <taxon>Clostridium</taxon>
    </lineage>
</organism>
<dbReference type="Proteomes" id="UP001623591">
    <property type="component" value="Unassembled WGS sequence"/>
</dbReference>
<dbReference type="PANTHER" id="PTHR10587">
    <property type="entry name" value="GLYCOSYL TRANSFERASE-RELATED"/>
    <property type="match status" value="1"/>
</dbReference>
<dbReference type="SUPFAM" id="SSF88713">
    <property type="entry name" value="Glycoside hydrolase/deacetylase"/>
    <property type="match status" value="1"/>
</dbReference>
<feature type="transmembrane region" description="Helical" evidence="3">
    <location>
        <begin position="6"/>
        <end position="24"/>
    </location>
</feature>
<dbReference type="Gene3D" id="3.20.20.370">
    <property type="entry name" value="Glycoside hydrolase/deacetylase"/>
    <property type="match status" value="1"/>
</dbReference>
<dbReference type="EMBL" id="JBJHZZ010000018">
    <property type="protein sequence ID" value="MFL0248437.1"/>
    <property type="molecule type" value="Genomic_DNA"/>
</dbReference>
<dbReference type="InterPro" id="IPR050248">
    <property type="entry name" value="Polysacc_deacetylase_ArnD"/>
</dbReference>
<feature type="domain" description="NodB homology" evidence="4">
    <location>
        <begin position="108"/>
        <end position="287"/>
    </location>
</feature>
<dbReference type="InterPro" id="IPR002509">
    <property type="entry name" value="NODB_dom"/>
</dbReference>
<evidence type="ECO:0000256" key="2">
    <source>
        <dbReference type="ARBA" id="ARBA00022801"/>
    </source>
</evidence>
<evidence type="ECO:0000259" key="4">
    <source>
        <dbReference type="PROSITE" id="PS51677"/>
    </source>
</evidence>
<keyword evidence="3" id="KW-0812">Transmembrane</keyword>
<evidence type="ECO:0000256" key="3">
    <source>
        <dbReference type="SAM" id="Phobius"/>
    </source>
</evidence>
<dbReference type="GO" id="GO:0016787">
    <property type="term" value="F:hydrolase activity"/>
    <property type="evidence" value="ECO:0007669"/>
    <property type="project" value="UniProtKB-KW"/>
</dbReference>
<evidence type="ECO:0000313" key="5">
    <source>
        <dbReference type="EMBL" id="MFL0248437.1"/>
    </source>
</evidence>
<dbReference type="EC" id="3.-.-.-" evidence="5"/>
<gene>
    <name evidence="5" type="ORF">ACJDUG_15925</name>
</gene>
<dbReference type="PROSITE" id="PS51677">
    <property type="entry name" value="NODB"/>
    <property type="match status" value="1"/>
</dbReference>
<dbReference type="PANTHER" id="PTHR10587:SF133">
    <property type="entry name" value="CHITIN DEACETYLASE 1-RELATED"/>
    <property type="match status" value="1"/>
</dbReference>
<sequence length="296" mass="33311">MTRGPFLNLIIVPIFVVLFTIVIIKNYYSVEAFNEISIAKINSNKTAEGTLKPLEYKIENQQDKKDFDKYNNTVTVEATAPETAATPVSAGATQESSVVYYSGSKEKKQLALTFDDGPDDYYTNKILDILKKYNVKATFFVIGKNAEMHRNTLKRIEYEGHVIGSHTYSHADLNMLNETQIRSELSKTEAILDSTLGHHTKIMRPPFGNNSKEAIKTIASLGYKIVDWSVDTRDWSGASPTKIMEYIKSQVHPGAIILHHSANRVNNTLEVLPKEIEKLRSEGYEFVTIPELLGPH</sequence>
<dbReference type="RefSeq" id="WP_406770869.1">
    <property type="nucleotide sequence ID" value="NZ_JBJHZZ010000018.1"/>
</dbReference>
<comment type="caution">
    <text evidence="5">The sequence shown here is derived from an EMBL/GenBank/DDBJ whole genome shotgun (WGS) entry which is preliminary data.</text>
</comment>
<dbReference type="CDD" id="cd10917">
    <property type="entry name" value="CE4_NodB_like_6s_7s"/>
    <property type="match status" value="1"/>
</dbReference>
<evidence type="ECO:0000256" key="1">
    <source>
        <dbReference type="ARBA" id="ARBA00022723"/>
    </source>
</evidence>
<keyword evidence="2 5" id="KW-0378">Hydrolase</keyword>
<keyword evidence="3" id="KW-0472">Membrane</keyword>
<dbReference type="Pfam" id="PF01522">
    <property type="entry name" value="Polysacc_deac_1"/>
    <property type="match status" value="1"/>
</dbReference>
<dbReference type="InterPro" id="IPR011330">
    <property type="entry name" value="Glyco_hydro/deAcase_b/a-brl"/>
</dbReference>
<keyword evidence="1" id="KW-0479">Metal-binding</keyword>
<proteinExistence type="predicted"/>
<reference evidence="5 6" key="1">
    <citation type="submission" date="2024-11" db="EMBL/GenBank/DDBJ databases">
        <authorList>
            <person name="Heng Y.C."/>
            <person name="Lim A.C.H."/>
            <person name="Lee J.K.Y."/>
            <person name="Kittelmann S."/>
        </authorList>
    </citation>
    <scope>NUCLEOTIDE SEQUENCE [LARGE SCALE GENOMIC DNA]</scope>
    <source>
        <strain evidence="5 6">WILCCON 0185</strain>
    </source>
</reference>
<keyword evidence="6" id="KW-1185">Reference proteome</keyword>
<keyword evidence="3" id="KW-1133">Transmembrane helix</keyword>
<name>A0ABW8T9Q1_9CLOT</name>
<accession>A0ABW8T9Q1</accession>
<evidence type="ECO:0000313" key="6">
    <source>
        <dbReference type="Proteomes" id="UP001623591"/>
    </source>
</evidence>
<protein>
    <submittedName>
        <fullName evidence="5">Polysaccharide deacetylase family protein</fullName>
        <ecNumber evidence="5">3.-.-.-</ecNumber>
    </submittedName>
</protein>